<feature type="domain" description="RING-type" evidence="10">
    <location>
        <begin position="98"/>
        <end position="144"/>
    </location>
</feature>
<keyword evidence="3" id="KW-0479">Metal-binding</keyword>
<keyword evidence="6" id="KW-0833">Ubl conjugation pathway</keyword>
<dbReference type="CDD" id="cd20335">
    <property type="entry name" value="BRcat_RBR"/>
    <property type="match status" value="1"/>
</dbReference>
<feature type="transmembrane region" description="Helical" evidence="9">
    <location>
        <begin position="337"/>
        <end position="357"/>
    </location>
</feature>
<keyword evidence="2" id="KW-0808">Transferase</keyword>
<evidence type="ECO:0000256" key="9">
    <source>
        <dbReference type="SAM" id="Phobius"/>
    </source>
</evidence>
<dbReference type="InterPro" id="IPR002867">
    <property type="entry name" value="IBR_dom"/>
</dbReference>
<dbReference type="InterPro" id="IPR001841">
    <property type="entry name" value="Znf_RING"/>
</dbReference>
<evidence type="ECO:0000313" key="13">
    <source>
        <dbReference type="Proteomes" id="UP001146120"/>
    </source>
</evidence>
<keyword evidence="9" id="KW-0472">Membrane</keyword>
<dbReference type="PROSITE" id="PS00518">
    <property type="entry name" value="ZF_RING_1"/>
    <property type="match status" value="1"/>
</dbReference>
<evidence type="ECO:0000313" key="12">
    <source>
        <dbReference type="EMBL" id="DBA01790.1"/>
    </source>
</evidence>
<reference evidence="12" key="1">
    <citation type="submission" date="2022-11" db="EMBL/GenBank/DDBJ databases">
        <authorList>
            <person name="Morgan W.R."/>
            <person name="Tartar A."/>
        </authorList>
    </citation>
    <scope>NUCLEOTIDE SEQUENCE</scope>
    <source>
        <strain evidence="12">ARSEF 373</strain>
    </source>
</reference>
<dbReference type="InterPro" id="IPR017907">
    <property type="entry name" value="Znf_RING_CS"/>
</dbReference>
<proteinExistence type="predicted"/>
<evidence type="ECO:0000256" key="5">
    <source>
        <dbReference type="ARBA" id="ARBA00022771"/>
    </source>
</evidence>
<evidence type="ECO:0000259" key="10">
    <source>
        <dbReference type="PROSITE" id="PS50089"/>
    </source>
</evidence>
<name>A0AAV2ZB15_9STRA</name>
<dbReference type="Pfam" id="PF22191">
    <property type="entry name" value="IBR_1"/>
    <property type="match status" value="1"/>
</dbReference>
<evidence type="ECO:0000256" key="2">
    <source>
        <dbReference type="ARBA" id="ARBA00022679"/>
    </source>
</evidence>
<sequence length="414" mass="46753">MTLRGCGHRFCLSCLMASLRDRIDAGERHLQCGYEHATVALPRCDHEIANEDVSLLVTAETWVQYNEESQTRKRQLGRATALVLRRFREGTHQETIFCQMCFEHVPRSDAIVFKLRGCNHEYCRACLEHYLTAKIAQHIARPICFHAKQGKDSKQILCGNPITREDIQLLVSSEEWKRHKTNEKRRSPTDTTYECPNCGRWQACRKARKQPQVKCISCKKAFCVLHNISHDGATCAEYERGLKLQSKLDHARISKLATPCPECNGPVEKTRAQNNMSCLSCQHHFCWLCHAKLNEDDANHFAWWNITGCPTGVLTPPDPAMPNGSSGGKARRFAIKYVVGLPFYLIGFVLALPTWLLRLCCWGSNRVGFGKHVDDCALSVLFLLAMIPLAVLIVIAIVLDALTDSIFGLLLIFS</sequence>
<dbReference type="InterPro" id="IPR051628">
    <property type="entry name" value="LUBAC_E3_Ligases"/>
</dbReference>
<dbReference type="AlphaFoldDB" id="A0AAV2ZB15"/>
<keyword evidence="9" id="KW-0812">Transmembrane</keyword>
<reference evidence="12" key="2">
    <citation type="journal article" date="2023" name="Microbiol Resour">
        <title>Decontamination and Annotation of the Draft Genome Sequence of the Oomycete Lagenidium giganteum ARSEF 373.</title>
        <authorList>
            <person name="Morgan W.R."/>
            <person name="Tartar A."/>
        </authorList>
    </citation>
    <scope>NUCLEOTIDE SEQUENCE</scope>
    <source>
        <strain evidence="12">ARSEF 373</strain>
    </source>
</reference>
<evidence type="ECO:0000259" key="11">
    <source>
        <dbReference type="PROSITE" id="PS51873"/>
    </source>
</evidence>
<dbReference type="SMART" id="SM00647">
    <property type="entry name" value="IBR"/>
    <property type="match status" value="2"/>
</dbReference>
<dbReference type="PROSITE" id="PS50089">
    <property type="entry name" value="ZF_RING_2"/>
    <property type="match status" value="1"/>
</dbReference>
<keyword evidence="5 8" id="KW-0863">Zinc-finger</keyword>
<dbReference type="GO" id="GO:0043130">
    <property type="term" value="F:ubiquitin binding"/>
    <property type="evidence" value="ECO:0007669"/>
    <property type="project" value="TreeGrafter"/>
</dbReference>
<dbReference type="SMART" id="SM00184">
    <property type="entry name" value="RING"/>
    <property type="match status" value="2"/>
</dbReference>
<dbReference type="InterPro" id="IPR013083">
    <property type="entry name" value="Znf_RING/FYVE/PHD"/>
</dbReference>
<accession>A0AAV2ZB15</accession>
<dbReference type="EMBL" id="DAKRPA010000041">
    <property type="protein sequence ID" value="DBA01790.1"/>
    <property type="molecule type" value="Genomic_DNA"/>
</dbReference>
<dbReference type="InterPro" id="IPR044066">
    <property type="entry name" value="TRIAD_supradom"/>
</dbReference>
<keyword evidence="13" id="KW-1185">Reference proteome</keyword>
<evidence type="ECO:0000256" key="1">
    <source>
        <dbReference type="ARBA" id="ARBA00004906"/>
    </source>
</evidence>
<evidence type="ECO:0000256" key="8">
    <source>
        <dbReference type="PROSITE-ProRule" id="PRU00175"/>
    </source>
</evidence>
<comment type="pathway">
    <text evidence="1">Protein modification; protein ubiquitination.</text>
</comment>
<keyword evidence="7" id="KW-0862">Zinc</keyword>
<dbReference type="Proteomes" id="UP001146120">
    <property type="component" value="Unassembled WGS sequence"/>
</dbReference>
<evidence type="ECO:0000256" key="4">
    <source>
        <dbReference type="ARBA" id="ARBA00022737"/>
    </source>
</evidence>
<feature type="transmembrane region" description="Helical" evidence="9">
    <location>
        <begin position="377"/>
        <end position="399"/>
    </location>
</feature>
<dbReference type="GO" id="GO:0043161">
    <property type="term" value="P:proteasome-mediated ubiquitin-dependent protein catabolic process"/>
    <property type="evidence" value="ECO:0007669"/>
    <property type="project" value="TreeGrafter"/>
</dbReference>
<dbReference type="Gene3D" id="1.20.120.1750">
    <property type="match status" value="1"/>
</dbReference>
<organism evidence="12 13">
    <name type="scientific">Lagenidium giganteum</name>
    <dbReference type="NCBI Taxonomy" id="4803"/>
    <lineage>
        <taxon>Eukaryota</taxon>
        <taxon>Sar</taxon>
        <taxon>Stramenopiles</taxon>
        <taxon>Oomycota</taxon>
        <taxon>Peronosporomycetes</taxon>
        <taxon>Pythiales</taxon>
        <taxon>Pythiaceae</taxon>
    </lineage>
</organism>
<gene>
    <name evidence="12" type="ORF">N0F65_002906</name>
</gene>
<dbReference type="GO" id="GO:0004842">
    <property type="term" value="F:ubiquitin-protein transferase activity"/>
    <property type="evidence" value="ECO:0007669"/>
    <property type="project" value="TreeGrafter"/>
</dbReference>
<evidence type="ECO:0008006" key="14">
    <source>
        <dbReference type="Google" id="ProtNLM"/>
    </source>
</evidence>
<dbReference type="GO" id="GO:0008270">
    <property type="term" value="F:zinc ion binding"/>
    <property type="evidence" value="ECO:0007669"/>
    <property type="project" value="UniProtKB-KW"/>
</dbReference>
<keyword evidence="9" id="KW-1133">Transmembrane helix</keyword>
<evidence type="ECO:0000256" key="7">
    <source>
        <dbReference type="ARBA" id="ARBA00022833"/>
    </source>
</evidence>
<protein>
    <recommendedName>
        <fullName evidence="14">RING-type domain-containing protein</fullName>
    </recommendedName>
</protein>
<feature type="domain" description="RING-type" evidence="11">
    <location>
        <begin position="94"/>
        <end position="310"/>
    </location>
</feature>
<dbReference type="PANTHER" id="PTHR22770:SF13">
    <property type="entry name" value="RING-TYPE DOMAIN-CONTAINING PROTEIN"/>
    <property type="match status" value="1"/>
</dbReference>
<dbReference type="PROSITE" id="PS51873">
    <property type="entry name" value="TRIAD"/>
    <property type="match status" value="1"/>
</dbReference>
<dbReference type="PANTHER" id="PTHR22770">
    <property type="entry name" value="UBIQUITIN CONJUGATING ENZYME 7 INTERACTING PROTEIN-RELATED"/>
    <property type="match status" value="1"/>
</dbReference>
<dbReference type="GO" id="GO:0000151">
    <property type="term" value="C:ubiquitin ligase complex"/>
    <property type="evidence" value="ECO:0007669"/>
    <property type="project" value="TreeGrafter"/>
</dbReference>
<comment type="caution">
    <text evidence="12">The sequence shown here is derived from an EMBL/GenBank/DDBJ whole genome shotgun (WGS) entry which is preliminary data.</text>
</comment>
<dbReference type="Gene3D" id="3.30.40.10">
    <property type="entry name" value="Zinc/RING finger domain, C3HC4 (zinc finger)"/>
    <property type="match status" value="2"/>
</dbReference>
<evidence type="ECO:0000256" key="6">
    <source>
        <dbReference type="ARBA" id="ARBA00022786"/>
    </source>
</evidence>
<dbReference type="GO" id="GO:0097039">
    <property type="term" value="P:protein linear polyubiquitination"/>
    <property type="evidence" value="ECO:0007669"/>
    <property type="project" value="TreeGrafter"/>
</dbReference>
<keyword evidence="4" id="KW-0677">Repeat</keyword>
<evidence type="ECO:0000256" key="3">
    <source>
        <dbReference type="ARBA" id="ARBA00022723"/>
    </source>
</evidence>
<dbReference type="SUPFAM" id="SSF57850">
    <property type="entry name" value="RING/U-box"/>
    <property type="match status" value="4"/>
</dbReference>